<comment type="caution">
    <text evidence="1">The sequence shown here is derived from an EMBL/GenBank/DDBJ whole genome shotgun (WGS) entry which is preliminary data.</text>
</comment>
<name>A0A8J5SMW4_ZIZPA</name>
<proteinExistence type="predicted"/>
<evidence type="ECO:0000313" key="2">
    <source>
        <dbReference type="Proteomes" id="UP000729402"/>
    </source>
</evidence>
<organism evidence="1 2">
    <name type="scientific">Zizania palustris</name>
    <name type="common">Northern wild rice</name>
    <dbReference type="NCBI Taxonomy" id="103762"/>
    <lineage>
        <taxon>Eukaryota</taxon>
        <taxon>Viridiplantae</taxon>
        <taxon>Streptophyta</taxon>
        <taxon>Embryophyta</taxon>
        <taxon>Tracheophyta</taxon>
        <taxon>Spermatophyta</taxon>
        <taxon>Magnoliopsida</taxon>
        <taxon>Liliopsida</taxon>
        <taxon>Poales</taxon>
        <taxon>Poaceae</taxon>
        <taxon>BOP clade</taxon>
        <taxon>Oryzoideae</taxon>
        <taxon>Oryzeae</taxon>
        <taxon>Zizaniinae</taxon>
        <taxon>Zizania</taxon>
    </lineage>
</organism>
<dbReference type="EMBL" id="JAAALK010000285">
    <property type="protein sequence ID" value="KAG8065663.1"/>
    <property type="molecule type" value="Genomic_DNA"/>
</dbReference>
<keyword evidence="2" id="KW-1185">Reference proteome</keyword>
<evidence type="ECO:0000313" key="1">
    <source>
        <dbReference type="EMBL" id="KAG8065663.1"/>
    </source>
</evidence>
<dbReference type="AlphaFoldDB" id="A0A8J5SMW4"/>
<sequence>MATKREGLWARFRRTSQVGGTVETGEGDGGRHLHRIGAGGGYDSCLVTDWCRSAINGVSRSLGGRRTHRCVQHGSEAGGSWLGFRGRQVELQTLERPTGVGEPRP</sequence>
<reference evidence="1" key="1">
    <citation type="journal article" date="2021" name="bioRxiv">
        <title>Whole Genome Assembly and Annotation of Northern Wild Rice, Zizania palustris L., Supports a Whole Genome Duplication in the Zizania Genus.</title>
        <authorList>
            <person name="Haas M."/>
            <person name="Kono T."/>
            <person name="Macchietto M."/>
            <person name="Millas R."/>
            <person name="McGilp L."/>
            <person name="Shao M."/>
            <person name="Duquette J."/>
            <person name="Hirsch C.N."/>
            <person name="Kimball J."/>
        </authorList>
    </citation>
    <scope>NUCLEOTIDE SEQUENCE</scope>
    <source>
        <tissue evidence="1">Fresh leaf tissue</tissue>
    </source>
</reference>
<reference evidence="1" key="2">
    <citation type="submission" date="2021-02" db="EMBL/GenBank/DDBJ databases">
        <authorList>
            <person name="Kimball J.A."/>
            <person name="Haas M.W."/>
            <person name="Macchietto M."/>
            <person name="Kono T."/>
            <person name="Duquette J."/>
            <person name="Shao M."/>
        </authorList>
    </citation>
    <scope>NUCLEOTIDE SEQUENCE</scope>
    <source>
        <tissue evidence="1">Fresh leaf tissue</tissue>
    </source>
</reference>
<protein>
    <submittedName>
        <fullName evidence="1">Uncharacterized protein</fullName>
    </submittedName>
</protein>
<gene>
    <name evidence="1" type="ORF">GUJ93_ZPchr0004g38219</name>
</gene>
<accession>A0A8J5SMW4</accession>
<dbReference type="Proteomes" id="UP000729402">
    <property type="component" value="Unassembled WGS sequence"/>
</dbReference>